<dbReference type="AlphaFoldDB" id="A0A9Q1EMF5"/>
<comment type="caution">
    <text evidence="1">The sequence shown here is derived from an EMBL/GenBank/DDBJ whole genome shotgun (WGS) entry which is preliminary data.</text>
</comment>
<evidence type="ECO:0000313" key="2">
    <source>
        <dbReference type="Proteomes" id="UP001152622"/>
    </source>
</evidence>
<proteinExistence type="predicted"/>
<organism evidence="1 2">
    <name type="scientific">Synaphobranchus kaupii</name>
    <name type="common">Kaup's arrowtooth eel</name>
    <dbReference type="NCBI Taxonomy" id="118154"/>
    <lineage>
        <taxon>Eukaryota</taxon>
        <taxon>Metazoa</taxon>
        <taxon>Chordata</taxon>
        <taxon>Craniata</taxon>
        <taxon>Vertebrata</taxon>
        <taxon>Euteleostomi</taxon>
        <taxon>Actinopterygii</taxon>
        <taxon>Neopterygii</taxon>
        <taxon>Teleostei</taxon>
        <taxon>Anguilliformes</taxon>
        <taxon>Synaphobranchidae</taxon>
        <taxon>Synaphobranchus</taxon>
    </lineage>
</organism>
<dbReference type="EMBL" id="JAINUF010000015">
    <property type="protein sequence ID" value="KAJ8341539.1"/>
    <property type="molecule type" value="Genomic_DNA"/>
</dbReference>
<accession>A0A9Q1EMF5</accession>
<evidence type="ECO:0000313" key="1">
    <source>
        <dbReference type="EMBL" id="KAJ8341539.1"/>
    </source>
</evidence>
<dbReference type="Proteomes" id="UP001152622">
    <property type="component" value="Chromosome 15"/>
</dbReference>
<name>A0A9Q1EMF5_SYNKA</name>
<gene>
    <name evidence="1" type="ORF">SKAU_G00338300</name>
</gene>
<keyword evidence="2" id="KW-1185">Reference proteome</keyword>
<sequence length="411" mass="45738">MDLARGQGNVYPLSAALGYQVAERPGDSFFHLYPETWSSVRIRSAFEPLHVQTQTQIEKCRVREREGGRYKATWNDKANKRPLLAQAVACYRIPRASAPARSVRSSLDPTIFSLPDTSVAPRGDWQDPVCEQDPTFSLLGPQIHDVTIATNAAFDHKMLPLPLEGGLSSSTLQIKGLLPLVLCRHNLENVHRGLLIALSSITAQFHIKLRKQGLAEPLHTGAERQPRHMDLWVCQAKCQAEQLPYLAHFYVLCLTSLKILDKSILSHCFSPARRGRLQATGRSCLQLEGNGNTQPCGLILKDGFCGIVKEESLRAEPALSPATSALSHHHHVDLSVLCMWELSAPARRGAPGGSSQFRSLGVFHLQATAYVAICGQLNISIGEIDTHKRTEQQWQQWQRRRLKSVQYLSNL</sequence>
<reference evidence="1" key="1">
    <citation type="journal article" date="2023" name="Science">
        <title>Genome structures resolve the early diversification of teleost fishes.</title>
        <authorList>
            <person name="Parey E."/>
            <person name="Louis A."/>
            <person name="Montfort J."/>
            <person name="Bouchez O."/>
            <person name="Roques C."/>
            <person name="Iampietro C."/>
            <person name="Lluch J."/>
            <person name="Castinel A."/>
            <person name="Donnadieu C."/>
            <person name="Desvignes T."/>
            <person name="Floi Bucao C."/>
            <person name="Jouanno E."/>
            <person name="Wen M."/>
            <person name="Mejri S."/>
            <person name="Dirks R."/>
            <person name="Jansen H."/>
            <person name="Henkel C."/>
            <person name="Chen W.J."/>
            <person name="Zahm M."/>
            <person name="Cabau C."/>
            <person name="Klopp C."/>
            <person name="Thompson A.W."/>
            <person name="Robinson-Rechavi M."/>
            <person name="Braasch I."/>
            <person name="Lecointre G."/>
            <person name="Bobe J."/>
            <person name="Postlethwait J.H."/>
            <person name="Berthelot C."/>
            <person name="Roest Crollius H."/>
            <person name="Guiguen Y."/>
        </authorList>
    </citation>
    <scope>NUCLEOTIDE SEQUENCE</scope>
    <source>
        <strain evidence="1">WJC10195</strain>
    </source>
</reference>
<protein>
    <submittedName>
        <fullName evidence="1">Uncharacterized protein</fullName>
    </submittedName>
</protein>